<evidence type="ECO:0000256" key="1">
    <source>
        <dbReference type="ARBA" id="ARBA00008857"/>
    </source>
</evidence>
<evidence type="ECO:0000256" key="3">
    <source>
        <dbReference type="ARBA" id="ARBA00023172"/>
    </source>
</evidence>
<evidence type="ECO:0000313" key="6">
    <source>
        <dbReference type="Proteomes" id="UP000006462"/>
    </source>
</evidence>
<accession>A0ABM9ZSI0</accession>
<evidence type="ECO:0000313" key="5">
    <source>
        <dbReference type="EMBL" id="EFB89788.1"/>
    </source>
</evidence>
<organism evidence="5 6">
    <name type="scientific">Pyramidobacter piscolens W5455</name>
    <dbReference type="NCBI Taxonomy" id="352165"/>
    <lineage>
        <taxon>Bacteria</taxon>
        <taxon>Thermotogati</taxon>
        <taxon>Synergistota</taxon>
        <taxon>Synergistia</taxon>
        <taxon>Synergistales</taxon>
        <taxon>Dethiosulfovibrionaceae</taxon>
        <taxon>Pyramidobacter</taxon>
    </lineage>
</organism>
<dbReference type="InterPro" id="IPR002104">
    <property type="entry name" value="Integrase_catalytic"/>
</dbReference>
<dbReference type="Gene3D" id="1.10.443.10">
    <property type="entry name" value="Intergrase catalytic core"/>
    <property type="match status" value="1"/>
</dbReference>
<dbReference type="SUPFAM" id="SSF56349">
    <property type="entry name" value="DNA breaking-rejoining enzymes"/>
    <property type="match status" value="1"/>
</dbReference>
<dbReference type="PROSITE" id="PS51898">
    <property type="entry name" value="TYR_RECOMBINASE"/>
    <property type="match status" value="1"/>
</dbReference>
<comment type="similarity">
    <text evidence="1">Belongs to the 'phage' integrase family.</text>
</comment>
<dbReference type="Proteomes" id="UP000006462">
    <property type="component" value="Unassembled WGS sequence"/>
</dbReference>
<proteinExistence type="inferred from homology"/>
<keyword evidence="6" id="KW-1185">Reference proteome</keyword>
<dbReference type="PANTHER" id="PTHR30349:SF64">
    <property type="entry name" value="PROPHAGE INTEGRASE INTD-RELATED"/>
    <property type="match status" value="1"/>
</dbReference>
<comment type="caution">
    <text evidence="5">The sequence shown here is derived from an EMBL/GenBank/DDBJ whole genome shotgun (WGS) entry which is preliminary data.</text>
</comment>
<dbReference type="RefSeq" id="WP_009165793.1">
    <property type="nucleotide sequence ID" value="NZ_ADFP01000121.1"/>
</dbReference>
<feature type="domain" description="Tyr recombinase" evidence="4">
    <location>
        <begin position="160"/>
        <end position="333"/>
    </location>
</feature>
<dbReference type="InterPro" id="IPR050090">
    <property type="entry name" value="Tyrosine_recombinase_XerCD"/>
</dbReference>
<sequence length="336" mass="38519">MNRDLPKGIRKVGNRYKWEIMYNGVRRAGYTVTLEEAIQLRKDIPKMLSARASDTSPKCLGGAIAHLLATDWSEDQCKSHAWFVRNTNLIMRYFNPVMLLSEITAEKIDEYVLHLKNVERNSGGTINRKLSALSKILSWGAEKGYIAKKPKVPRLKESVGRLRFLSEAEEIRVLNYFKDNGYRVEYLSCIVLVDTGIRTGELFKASVKDVDWNAGDHGIIILRDTKNNDTRSVPLTKRAADALKELSGLSPNHEQFVPKEDWLRSAWLKMRETLGYADDKFMVPHILRHTCASRLVQKGAPLYSVAKWLGHRNLMTTRRYAHLRPDDLYGMTKLLE</sequence>
<dbReference type="Pfam" id="PF00589">
    <property type="entry name" value="Phage_integrase"/>
    <property type="match status" value="1"/>
</dbReference>
<reference evidence="5 6" key="1">
    <citation type="submission" date="2009-12" db="EMBL/GenBank/DDBJ databases">
        <authorList>
            <person name="Shrivastava S."/>
            <person name="Madupu R."/>
            <person name="Durkin A.S."/>
            <person name="Torralba M."/>
            <person name="Methe B."/>
            <person name="Sutton G.G."/>
            <person name="Strausberg R.L."/>
            <person name="Nelson K.E."/>
        </authorList>
    </citation>
    <scope>NUCLEOTIDE SEQUENCE [LARGE SCALE GENOMIC DNA]</scope>
    <source>
        <strain evidence="5 6">W5455</strain>
    </source>
</reference>
<evidence type="ECO:0000259" key="4">
    <source>
        <dbReference type="PROSITE" id="PS51898"/>
    </source>
</evidence>
<dbReference type="InterPro" id="IPR013762">
    <property type="entry name" value="Integrase-like_cat_sf"/>
</dbReference>
<dbReference type="PANTHER" id="PTHR30349">
    <property type="entry name" value="PHAGE INTEGRASE-RELATED"/>
    <property type="match status" value="1"/>
</dbReference>
<dbReference type="InterPro" id="IPR010998">
    <property type="entry name" value="Integrase_recombinase_N"/>
</dbReference>
<evidence type="ECO:0000256" key="2">
    <source>
        <dbReference type="ARBA" id="ARBA00023125"/>
    </source>
</evidence>
<dbReference type="InterPro" id="IPR011010">
    <property type="entry name" value="DNA_brk_join_enz"/>
</dbReference>
<name>A0ABM9ZSI0_9BACT</name>
<gene>
    <name evidence="5" type="ORF">HMPREF7215_2602</name>
</gene>
<keyword evidence="2" id="KW-0238">DNA-binding</keyword>
<dbReference type="CDD" id="cd00796">
    <property type="entry name" value="INT_Rci_Hp1_C"/>
    <property type="match status" value="1"/>
</dbReference>
<protein>
    <submittedName>
        <fullName evidence="5">Site-specific recombinase, phage integrase family</fullName>
    </submittedName>
</protein>
<keyword evidence="3" id="KW-0233">DNA recombination</keyword>
<dbReference type="EMBL" id="ADFP01000121">
    <property type="protein sequence ID" value="EFB89788.1"/>
    <property type="molecule type" value="Genomic_DNA"/>
</dbReference>
<dbReference type="Gene3D" id="1.10.150.130">
    <property type="match status" value="1"/>
</dbReference>